<dbReference type="Proteomes" id="UP001459277">
    <property type="component" value="Unassembled WGS sequence"/>
</dbReference>
<protein>
    <recommendedName>
        <fullName evidence="2">Aminotransferase-like plant mobile domain-containing protein</fullName>
    </recommendedName>
</protein>
<reference evidence="3 4" key="1">
    <citation type="submission" date="2024-01" db="EMBL/GenBank/DDBJ databases">
        <title>A telomere-to-telomere, gap-free genome of sweet tea (Lithocarpus litseifolius).</title>
        <authorList>
            <person name="Zhou J."/>
        </authorList>
    </citation>
    <scope>NUCLEOTIDE SEQUENCE [LARGE SCALE GENOMIC DNA]</scope>
    <source>
        <strain evidence="3">Zhou-2022a</strain>
        <tissue evidence="3">Leaf</tissue>
    </source>
</reference>
<organism evidence="3 4">
    <name type="scientific">Lithocarpus litseifolius</name>
    <dbReference type="NCBI Taxonomy" id="425828"/>
    <lineage>
        <taxon>Eukaryota</taxon>
        <taxon>Viridiplantae</taxon>
        <taxon>Streptophyta</taxon>
        <taxon>Embryophyta</taxon>
        <taxon>Tracheophyta</taxon>
        <taxon>Spermatophyta</taxon>
        <taxon>Magnoliopsida</taxon>
        <taxon>eudicotyledons</taxon>
        <taxon>Gunneridae</taxon>
        <taxon>Pentapetalae</taxon>
        <taxon>rosids</taxon>
        <taxon>fabids</taxon>
        <taxon>Fagales</taxon>
        <taxon>Fagaceae</taxon>
        <taxon>Lithocarpus</taxon>
    </lineage>
</organism>
<feature type="region of interest" description="Disordered" evidence="1">
    <location>
        <begin position="115"/>
        <end position="138"/>
    </location>
</feature>
<dbReference type="InterPro" id="IPR019557">
    <property type="entry name" value="AminoTfrase-like_pln_mobile"/>
</dbReference>
<feature type="domain" description="Aminotransferase-like plant mobile" evidence="2">
    <location>
        <begin position="14"/>
        <end position="80"/>
    </location>
</feature>
<evidence type="ECO:0000259" key="2">
    <source>
        <dbReference type="Pfam" id="PF10536"/>
    </source>
</evidence>
<feature type="region of interest" description="Disordered" evidence="1">
    <location>
        <begin position="227"/>
        <end position="266"/>
    </location>
</feature>
<sequence length="365" mass="39382">MQCLQQTLYMSSLHILDSFKRKLRTIIWEPYTHTLGSLLAYCIAGQYILKAEVPLIYFWIVEGHHPERVFRQFGMKQPVSLFMETLTALHRISLQELVEELGRLKLADALTEASDIGTQAPGRGGQSGGSRGGGRRGGGLAGRIQLVEELGRLKLADALTEASDIGTQSPGRGGQSGGSRGGGRRGGGLAGRIRMTKSDPIYEEGDDSGAKESWLGTDWVLSDDGGRTPRCTSSTGAGPSHTVGHEDTVPAQTTSRGASTDYEDPPHLSPSVFGGSAHNGGCIFVPTPSMPTPPLVHVDPTMATSSPTPHEKVVQIEQLPAEDIEPMEGLRRLRCPPAYAPDCRTDDCMYFDYTSHLLELLILCI</sequence>
<accession>A0AAW2D066</accession>
<evidence type="ECO:0000313" key="3">
    <source>
        <dbReference type="EMBL" id="KAL0002076.1"/>
    </source>
</evidence>
<feature type="region of interest" description="Disordered" evidence="1">
    <location>
        <begin position="161"/>
        <end position="192"/>
    </location>
</feature>
<proteinExistence type="predicted"/>
<evidence type="ECO:0000313" key="4">
    <source>
        <dbReference type="Proteomes" id="UP001459277"/>
    </source>
</evidence>
<dbReference type="AlphaFoldDB" id="A0AAW2D066"/>
<comment type="caution">
    <text evidence="3">The sequence shown here is derived from an EMBL/GenBank/DDBJ whole genome shotgun (WGS) entry which is preliminary data.</text>
</comment>
<gene>
    <name evidence="3" type="ORF">SO802_015857</name>
</gene>
<dbReference type="Pfam" id="PF10536">
    <property type="entry name" value="PMD"/>
    <property type="match status" value="1"/>
</dbReference>
<feature type="compositionally biased region" description="Gly residues" evidence="1">
    <location>
        <begin position="122"/>
        <end position="138"/>
    </location>
</feature>
<name>A0AAW2D066_9ROSI</name>
<evidence type="ECO:0000256" key="1">
    <source>
        <dbReference type="SAM" id="MobiDB-lite"/>
    </source>
</evidence>
<dbReference type="EMBL" id="JAZDWU010000005">
    <property type="protein sequence ID" value="KAL0002076.1"/>
    <property type="molecule type" value="Genomic_DNA"/>
</dbReference>
<feature type="compositionally biased region" description="Gly residues" evidence="1">
    <location>
        <begin position="171"/>
        <end position="190"/>
    </location>
</feature>
<keyword evidence="4" id="KW-1185">Reference proteome</keyword>